<proteinExistence type="predicted"/>
<name>A0A0E9PDL9_ANGAN</name>
<evidence type="ECO:0000313" key="1">
    <source>
        <dbReference type="EMBL" id="JAH01933.1"/>
    </source>
</evidence>
<sequence>MSLSSCLSVSFTASAIELQTLS</sequence>
<reference evidence="1" key="2">
    <citation type="journal article" date="2015" name="Fish Shellfish Immunol.">
        <title>Early steps in the European eel (Anguilla anguilla)-Vibrio vulnificus interaction in the gills: Role of the RtxA13 toxin.</title>
        <authorList>
            <person name="Callol A."/>
            <person name="Pajuelo D."/>
            <person name="Ebbesson L."/>
            <person name="Teles M."/>
            <person name="MacKenzie S."/>
            <person name="Amaro C."/>
        </authorList>
    </citation>
    <scope>NUCLEOTIDE SEQUENCE</scope>
</reference>
<dbReference type="AlphaFoldDB" id="A0A0E9PDL9"/>
<dbReference type="EMBL" id="GBXM01106644">
    <property type="protein sequence ID" value="JAH01933.1"/>
    <property type="molecule type" value="Transcribed_RNA"/>
</dbReference>
<reference evidence="1" key="1">
    <citation type="submission" date="2014-11" db="EMBL/GenBank/DDBJ databases">
        <authorList>
            <person name="Amaro Gonzalez C."/>
        </authorList>
    </citation>
    <scope>NUCLEOTIDE SEQUENCE</scope>
</reference>
<accession>A0A0E9PDL9</accession>
<protein>
    <submittedName>
        <fullName evidence="1">Uncharacterized protein</fullName>
    </submittedName>
</protein>
<organism evidence="1">
    <name type="scientific">Anguilla anguilla</name>
    <name type="common">European freshwater eel</name>
    <name type="synonym">Muraena anguilla</name>
    <dbReference type="NCBI Taxonomy" id="7936"/>
    <lineage>
        <taxon>Eukaryota</taxon>
        <taxon>Metazoa</taxon>
        <taxon>Chordata</taxon>
        <taxon>Craniata</taxon>
        <taxon>Vertebrata</taxon>
        <taxon>Euteleostomi</taxon>
        <taxon>Actinopterygii</taxon>
        <taxon>Neopterygii</taxon>
        <taxon>Teleostei</taxon>
        <taxon>Anguilliformes</taxon>
        <taxon>Anguillidae</taxon>
        <taxon>Anguilla</taxon>
    </lineage>
</organism>